<sequence length="321" mass="36627">MNSNGRSCKFPFTASQWQELEHQALVFKYMISGLPVPPDLLFTIRRGLDSSSLSSKFLIHQAQNIGWKSFHMGFGGKIDPEPGRCRRTDGKKWRCSKDAYPDSKYCERHMHRGRNRSRKPVEILSQNAIPINVNTSSSITNKNTTNPSNSYLASPSEPRFLYSHFSSPRPPGLALSSQENTTNFNFLEPNAHSHKDFRHGSYYGDGAKGETEEANSISDSSWKLTMGSSLSQIKPNAYSSDLQSRQWNESLNGHYYPSDMPSNIERDIDQPKKVTHHFLDEWEPKDKDSWPSSENKLSSNRTQLSISIPNSLHDFFMTQKW</sequence>
<name>A0A2G9I8X1_9LAMI</name>
<feature type="domain" description="WRC" evidence="7">
    <location>
        <begin position="79"/>
        <end position="123"/>
    </location>
</feature>
<dbReference type="PANTHER" id="PTHR31602:SF46">
    <property type="entry name" value="GROWTH-REGULATING FACTOR 6"/>
    <property type="match status" value="1"/>
</dbReference>
<comment type="caution">
    <text evidence="8">The sequence shown here is derived from an EMBL/GenBank/DDBJ whole genome shotgun (WGS) entry which is preliminary data.</text>
</comment>
<evidence type="ECO:0000256" key="1">
    <source>
        <dbReference type="ARBA" id="ARBA00004123"/>
    </source>
</evidence>
<keyword evidence="5" id="KW-0805">Transcription regulation</keyword>
<feature type="domain" description="QLQ" evidence="6">
    <location>
        <begin position="11"/>
        <end position="46"/>
    </location>
</feature>
<dbReference type="GO" id="GO:0006355">
    <property type="term" value="P:regulation of DNA-templated transcription"/>
    <property type="evidence" value="ECO:0007669"/>
    <property type="project" value="InterPro"/>
</dbReference>
<comment type="domain">
    <text evidence="5">The QLQ domain and WRC domain may be involved in protein-protein interaction and DNA-binding, respectively.</text>
</comment>
<keyword evidence="5" id="KW-0010">Activator</keyword>
<dbReference type="SMART" id="SM00951">
    <property type="entry name" value="QLQ"/>
    <property type="match status" value="1"/>
</dbReference>
<dbReference type="Pfam" id="PF08879">
    <property type="entry name" value="WRC"/>
    <property type="match status" value="1"/>
</dbReference>
<evidence type="ECO:0000259" key="7">
    <source>
        <dbReference type="PROSITE" id="PS51667"/>
    </source>
</evidence>
<keyword evidence="3 4" id="KW-0539">Nucleus</keyword>
<dbReference type="InterPro" id="IPR031137">
    <property type="entry name" value="GRF"/>
</dbReference>
<dbReference type="GO" id="GO:0005524">
    <property type="term" value="F:ATP binding"/>
    <property type="evidence" value="ECO:0007669"/>
    <property type="project" value="UniProtKB-UniRule"/>
</dbReference>
<evidence type="ECO:0000256" key="5">
    <source>
        <dbReference type="RuleBase" id="RU367127"/>
    </source>
</evidence>
<dbReference type="PROSITE" id="PS51666">
    <property type="entry name" value="QLQ"/>
    <property type="match status" value="1"/>
</dbReference>
<dbReference type="GO" id="GO:0005634">
    <property type="term" value="C:nucleus"/>
    <property type="evidence" value="ECO:0007669"/>
    <property type="project" value="UniProtKB-SubCell"/>
</dbReference>
<dbReference type="Proteomes" id="UP000231279">
    <property type="component" value="Unassembled WGS sequence"/>
</dbReference>
<evidence type="ECO:0000256" key="2">
    <source>
        <dbReference type="ARBA" id="ARBA00008122"/>
    </source>
</evidence>
<comment type="function">
    <text evidence="5">Transcription activator.</text>
</comment>
<evidence type="ECO:0000313" key="9">
    <source>
        <dbReference type="Proteomes" id="UP000231279"/>
    </source>
</evidence>
<comment type="subcellular location">
    <subcellularLocation>
        <location evidence="1 4 5">Nucleus</location>
    </subcellularLocation>
</comment>
<proteinExistence type="inferred from homology"/>
<protein>
    <recommendedName>
        <fullName evidence="5">Growth-regulating factor</fullName>
    </recommendedName>
</protein>
<dbReference type="STRING" id="429701.A0A2G9I8X1"/>
<feature type="short sequence motif" description="Bipartite nuclear localization signal" evidence="4">
    <location>
        <begin position="112"/>
        <end position="119"/>
    </location>
</feature>
<dbReference type="GO" id="GO:0099402">
    <property type="term" value="P:plant organ development"/>
    <property type="evidence" value="ECO:0007669"/>
    <property type="project" value="UniProtKB-ARBA"/>
</dbReference>
<organism evidence="8 9">
    <name type="scientific">Handroanthus impetiginosus</name>
    <dbReference type="NCBI Taxonomy" id="429701"/>
    <lineage>
        <taxon>Eukaryota</taxon>
        <taxon>Viridiplantae</taxon>
        <taxon>Streptophyta</taxon>
        <taxon>Embryophyta</taxon>
        <taxon>Tracheophyta</taxon>
        <taxon>Spermatophyta</taxon>
        <taxon>Magnoliopsida</taxon>
        <taxon>eudicotyledons</taxon>
        <taxon>Gunneridae</taxon>
        <taxon>Pentapetalae</taxon>
        <taxon>asterids</taxon>
        <taxon>lamiids</taxon>
        <taxon>Lamiales</taxon>
        <taxon>Bignoniaceae</taxon>
        <taxon>Crescentiina</taxon>
        <taxon>Tabebuia alliance</taxon>
        <taxon>Handroanthus</taxon>
    </lineage>
</organism>
<reference evidence="9" key="1">
    <citation type="journal article" date="2018" name="Gigascience">
        <title>Genome assembly of the Pink Ipe (Handroanthus impetiginosus, Bignoniaceae), a highly valued, ecologically keystone Neotropical timber forest tree.</title>
        <authorList>
            <person name="Silva-Junior O.B."/>
            <person name="Grattapaglia D."/>
            <person name="Novaes E."/>
            <person name="Collevatti R.G."/>
        </authorList>
    </citation>
    <scope>NUCLEOTIDE SEQUENCE [LARGE SCALE GENOMIC DNA]</scope>
    <source>
        <strain evidence="9">cv. UFG-1</strain>
    </source>
</reference>
<dbReference type="AlphaFoldDB" id="A0A2G9I8X1"/>
<dbReference type="OrthoDB" id="1927209at2759"/>
<accession>A0A2G9I8X1</accession>
<evidence type="ECO:0000313" key="8">
    <source>
        <dbReference type="EMBL" id="PIN26205.1"/>
    </source>
</evidence>
<keyword evidence="5" id="KW-0804">Transcription</keyword>
<dbReference type="Pfam" id="PF08880">
    <property type="entry name" value="QLQ"/>
    <property type="match status" value="1"/>
</dbReference>
<comment type="similarity">
    <text evidence="2 5">Belongs to the GRF family.</text>
</comment>
<dbReference type="EMBL" id="NKXS01000133">
    <property type="protein sequence ID" value="PIN26205.1"/>
    <property type="molecule type" value="Genomic_DNA"/>
</dbReference>
<evidence type="ECO:0000256" key="3">
    <source>
        <dbReference type="ARBA" id="ARBA00023242"/>
    </source>
</evidence>
<dbReference type="PROSITE" id="PS51667">
    <property type="entry name" value="WRC"/>
    <property type="match status" value="1"/>
</dbReference>
<evidence type="ECO:0000259" key="6">
    <source>
        <dbReference type="PROSITE" id="PS51666"/>
    </source>
</evidence>
<dbReference type="GO" id="GO:0006351">
    <property type="term" value="P:DNA-templated transcription"/>
    <property type="evidence" value="ECO:0007669"/>
    <property type="project" value="UniProtKB-UniRule"/>
</dbReference>
<dbReference type="InterPro" id="IPR014977">
    <property type="entry name" value="WRC_dom"/>
</dbReference>
<keyword evidence="9" id="KW-1185">Reference proteome</keyword>
<dbReference type="PANTHER" id="PTHR31602">
    <property type="entry name" value="GROWTH-REGULATING FACTOR 5"/>
    <property type="match status" value="1"/>
</dbReference>
<dbReference type="InterPro" id="IPR014978">
    <property type="entry name" value="Gln-Leu-Gln_QLQ"/>
</dbReference>
<feature type="short sequence motif" description="Bipartite nuclear localization signal" evidence="4">
    <location>
        <begin position="84"/>
        <end position="94"/>
    </location>
</feature>
<gene>
    <name evidence="8" type="ORF">CDL12_01037</name>
</gene>
<evidence type="ECO:0000256" key="4">
    <source>
        <dbReference type="PROSITE-ProRule" id="PRU01002"/>
    </source>
</evidence>